<protein>
    <recommendedName>
        <fullName evidence="4">SWIM-type domain-containing protein</fullName>
    </recommendedName>
</protein>
<feature type="compositionally biased region" description="Basic and acidic residues" evidence="1">
    <location>
        <begin position="117"/>
        <end position="137"/>
    </location>
</feature>
<evidence type="ECO:0000256" key="1">
    <source>
        <dbReference type="SAM" id="MobiDB-lite"/>
    </source>
</evidence>
<sequence length="167" mass="18991">EVAVIDGAFPRAGWRAPFLHRADERSELYVHLCDVNRHTGSCTFRMRRSECTMVLCPCHFVCGVTFRNERWRLDDDSLELYRRMSDILAQMEVRHRERAEQADGPDFAEEEPPPEGSPRRPEEPPREPPSQRRDAARLRATALSQGKPTRGAGRGKKHSSAAPAGTR</sequence>
<name>A0ABN9QIQ8_9DINO</name>
<evidence type="ECO:0000313" key="3">
    <source>
        <dbReference type="Proteomes" id="UP001189429"/>
    </source>
</evidence>
<organism evidence="2 3">
    <name type="scientific">Prorocentrum cordatum</name>
    <dbReference type="NCBI Taxonomy" id="2364126"/>
    <lineage>
        <taxon>Eukaryota</taxon>
        <taxon>Sar</taxon>
        <taxon>Alveolata</taxon>
        <taxon>Dinophyceae</taxon>
        <taxon>Prorocentrales</taxon>
        <taxon>Prorocentraceae</taxon>
        <taxon>Prorocentrum</taxon>
    </lineage>
</organism>
<proteinExistence type="predicted"/>
<dbReference type="Proteomes" id="UP001189429">
    <property type="component" value="Unassembled WGS sequence"/>
</dbReference>
<feature type="region of interest" description="Disordered" evidence="1">
    <location>
        <begin position="94"/>
        <end position="167"/>
    </location>
</feature>
<gene>
    <name evidence="2" type="ORF">PCOR1329_LOCUS12319</name>
</gene>
<dbReference type="EMBL" id="CAUYUJ010003589">
    <property type="protein sequence ID" value="CAK0805912.1"/>
    <property type="molecule type" value="Genomic_DNA"/>
</dbReference>
<evidence type="ECO:0008006" key="4">
    <source>
        <dbReference type="Google" id="ProtNLM"/>
    </source>
</evidence>
<evidence type="ECO:0000313" key="2">
    <source>
        <dbReference type="EMBL" id="CAK0805912.1"/>
    </source>
</evidence>
<keyword evidence="3" id="KW-1185">Reference proteome</keyword>
<reference evidence="2" key="1">
    <citation type="submission" date="2023-10" db="EMBL/GenBank/DDBJ databases">
        <authorList>
            <person name="Chen Y."/>
            <person name="Shah S."/>
            <person name="Dougan E. K."/>
            <person name="Thang M."/>
            <person name="Chan C."/>
        </authorList>
    </citation>
    <scope>NUCLEOTIDE SEQUENCE [LARGE SCALE GENOMIC DNA]</scope>
</reference>
<accession>A0ABN9QIQ8</accession>
<comment type="caution">
    <text evidence="2">The sequence shown here is derived from an EMBL/GenBank/DDBJ whole genome shotgun (WGS) entry which is preliminary data.</text>
</comment>
<feature type="non-terminal residue" evidence="2">
    <location>
        <position position="1"/>
    </location>
</feature>